<evidence type="ECO:0000256" key="8">
    <source>
        <dbReference type="ARBA" id="ARBA00022989"/>
    </source>
</evidence>
<dbReference type="GO" id="GO:0045259">
    <property type="term" value="C:proton-transporting ATP synthase complex"/>
    <property type="evidence" value="ECO:0007669"/>
    <property type="project" value="UniProtKB-KW"/>
</dbReference>
<dbReference type="Pfam" id="PF00430">
    <property type="entry name" value="ATP-synt_B"/>
    <property type="match status" value="1"/>
</dbReference>
<proteinExistence type="inferred from homology"/>
<evidence type="ECO:0000256" key="10">
    <source>
        <dbReference type="ARBA" id="ARBA00023136"/>
    </source>
</evidence>
<dbReference type="EMBL" id="PDZR01000001">
    <property type="protein sequence ID" value="PNG28059.1"/>
    <property type="molecule type" value="Genomic_DNA"/>
</dbReference>
<keyword evidence="4 15" id="KW-1003">Cell membrane</keyword>
<evidence type="ECO:0000256" key="6">
    <source>
        <dbReference type="ARBA" id="ARBA00022692"/>
    </source>
</evidence>
<keyword evidence="11 15" id="KW-0066">ATP synthesis</keyword>
<name>A0A2J7TMQ5_METSI</name>
<evidence type="ECO:0000256" key="13">
    <source>
        <dbReference type="ARBA" id="ARBA00025614"/>
    </source>
</evidence>
<evidence type="ECO:0000256" key="2">
    <source>
        <dbReference type="ARBA" id="ARBA00005513"/>
    </source>
</evidence>
<comment type="caution">
    <text evidence="18">The sequence shown here is derived from an EMBL/GenBank/DDBJ whole genome shotgun (WGS) entry which is preliminary data.</text>
</comment>
<dbReference type="GO" id="GO:0005886">
    <property type="term" value="C:plasma membrane"/>
    <property type="evidence" value="ECO:0007669"/>
    <property type="project" value="UniProtKB-SubCell"/>
</dbReference>
<evidence type="ECO:0000256" key="1">
    <source>
        <dbReference type="ARBA" id="ARBA00004377"/>
    </source>
</evidence>
<dbReference type="PANTHER" id="PTHR33445:SF1">
    <property type="entry name" value="ATP SYNTHASE SUBUNIT B"/>
    <property type="match status" value="1"/>
</dbReference>
<keyword evidence="5 15" id="KW-0138">CF(0)</keyword>
<dbReference type="Proteomes" id="UP000236286">
    <property type="component" value="Unassembled WGS sequence"/>
</dbReference>
<keyword evidence="8 15" id="KW-1133">Transmembrane helix</keyword>
<feature type="coiled-coil region" evidence="17">
    <location>
        <begin position="73"/>
        <end position="107"/>
    </location>
</feature>
<keyword evidence="10 15" id="KW-0472">Membrane</keyword>
<evidence type="ECO:0000256" key="7">
    <source>
        <dbReference type="ARBA" id="ARBA00022781"/>
    </source>
</evidence>
<dbReference type="GO" id="GO:0046961">
    <property type="term" value="F:proton-transporting ATPase activity, rotational mechanism"/>
    <property type="evidence" value="ECO:0007669"/>
    <property type="project" value="TreeGrafter"/>
</dbReference>
<comment type="function">
    <text evidence="13">Component of the F(0) channel, it forms part of the peripheral stalk, linking F(1) to F(0). The b'-subunit is a diverged and duplicated form of b found in plants and photosynthetic bacteria.</text>
</comment>
<accession>A0A2J7TMQ5</accession>
<evidence type="ECO:0000313" key="18">
    <source>
        <dbReference type="EMBL" id="PNG28059.1"/>
    </source>
</evidence>
<gene>
    <name evidence="15" type="primary">atpF</name>
    <name evidence="18" type="ORF">CR492_02795</name>
</gene>
<comment type="function">
    <text evidence="12 15">F(1)F(0) ATP synthase produces ATP from ADP in the presence of a proton or sodium gradient. F-type ATPases consist of two structural domains, F(1) containing the extramembraneous catalytic core and F(0) containing the membrane proton channel, linked together by a central stalk and a peripheral stalk. During catalysis, ATP synthesis in the catalytic domain of F(1) is coupled via a rotary mechanism of the central stalk subunits to proton translocation.</text>
</comment>
<keyword evidence="9 15" id="KW-0406">Ion transport</keyword>
<evidence type="ECO:0000256" key="16">
    <source>
        <dbReference type="RuleBase" id="RU003848"/>
    </source>
</evidence>
<dbReference type="CDD" id="cd06503">
    <property type="entry name" value="ATP-synt_Fo_b"/>
    <property type="match status" value="1"/>
</dbReference>
<dbReference type="GO" id="GO:0046933">
    <property type="term" value="F:proton-transporting ATP synthase activity, rotational mechanism"/>
    <property type="evidence" value="ECO:0007669"/>
    <property type="project" value="UniProtKB-UniRule"/>
</dbReference>
<evidence type="ECO:0000313" key="19">
    <source>
        <dbReference type="Proteomes" id="UP000236286"/>
    </source>
</evidence>
<evidence type="ECO:0000256" key="4">
    <source>
        <dbReference type="ARBA" id="ARBA00022475"/>
    </source>
</evidence>
<comment type="subcellular location">
    <subcellularLocation>
        <location evidence="1">Cell inner membrane</location>
        <topology evidence="1">Single-pass membrane protein</topology>
    </subcellularLocation>
    <subcellularLocation>
        <location evidence="15">Cell membrane</location>
        <topology evidence="15">Single-pass membrane protein</topology>
    </subcellularLocation>
</comment>
<protein>
    <recommendedName>
        <fullName evidence="15">ATP synthase subunit b</fullName>
    </recommendedName>
    <alternativeName>
        <fullName evidence="15">ATP synthase F(0) sector subunit b</fullName>
    </alternativeName>
    <alternativeName>
        <fullName evidence="15">ATPase subunit I</fullName>
    </alternativeName>
    <alternativeName>
        <fullName evidence="15">F-type ATPase subunit b</fullName>
        <shortName evidence="15">F-ATPase subunit b</shortName>
    </alternativeName>
</protein>
<keyword evidence="7 15" id="KW-0375">Hydrogen ion transport</keyword>
<evidence type="ECO:0000256" key="5">
    <source>
        <dbReference type="ARBA" id="ARBA00022547"/>
    </source>
</evidence>
<dbReference type="OrthoDB" id="9805716at2"/>
<keyword evidence="17" id="KW-0175">Coiled coil</keyword>
<keyword evidence="6 15" id="KW-0812">Transmembrane</keyword>
<evidence type="ECO:0000256" key="3">
    <source>
        <dbReference type="ARBA" id="ARBA00022448"/>
    </source>
</evidence>
<comment type="similarity">
    <text evidence="2 15 16">Belongs to the ATPase B chain family.</text>
</comment>
<dbReference type="AlphaFoldDB" id="A0A2J7TMQ5"/>
<reference evidence="18 19" key="1">
    <citation type="submission" date="2017-10" db="EMBL/GenBank/DDBJ databases">
        <title>Genome announcement of Methylocella silvestris TVC from permafrost.</title>
        <authorList>
            <person name="Wang J."/>
            <person name="Geng K."/>
            <person name="Ul-Haque F."/>
            <person name="Crombie A.T."/>
            <person name="Street L.E."/>
            <person name="Wookey P.A."/>
            <person name="Murrell J.C."/>
            <person name="Pratscher J."/>
        </authorList>
    </citation>
    <scope>NUCLEOTIDE SEQUENCE [LARGE SCALE GENOMIC DNA]</scope>
    <source>
        <strain evidence="18 19">TVC</strain>
    </source>
</reference>
<keyword evidence="3 15" id="KW-0813">Transport</keyword>
<evidence type="ECO:0000256" key="12">
    <source>
        <dbReference type="ARBA" id="ARBA00025198"/>
    </source>
</evidence>
<dbReference type="InterPro" id="IPR002146">
    <property type="entry name" value="ATP_synth_b/b'su_bac/chlpt"/>
</dbReference>
<feature type="transmembrane region" description="Helical" evidence="15">
    <location>
        <begin position="32"/>
        <end position="50"/>
    </location>
</feature>
<comment type="subunit">
    <text evidence="14 15">F-type ATPases have 2 components, F(1) - the catalytic core - and F(0) - the membrane proton channel. F(1) has five subunits: alpha(3), beta(3), gamma(1), delta(1), epsilon(1). F(0) has three main subunits: a(1), b(2) and c(10-14). The alpha and beta chains form an alternating ring which encloses part of the gamma chain. F(1) is attached to F(0) by a central stalk formed by the gamma and epsilon chains, while a peripheral stalk is formed by the delta and b chains.</text>
</comment>
<sequence length="183" mass="19257">MATHEGHTSGTVEPADIDHGAHAFPPFDSANFSSTLIWLAISFGLLYYLLSKIALPRMEGILTTRQGKITSDLKEAHLAREKSEQAAAEHEKTIAAARAKSQAVAQETQAKINAENDAKRHALESDLAGKLAEAEKQIVETKSKAMANVGTIAADAATAIVERLTGRAADSVAVAAAVSKAQA</sequence>
<dbReference type="InterPro" id="IPR050059">
    <property type="entry name" value="ATP_synthase_B_chain"/>
</dbReference>
<evidence type="ECO:0000256" key="17">
    <source>
        <dbReference type="SAM" id="Coils"/>
    </source>
</evidence>
<organism evidence="18 19">
    <name type="scientific">Methylocella silvestris</name>
    <dbReference type="NCBI Taxonomy" id="199596"/>
    <lineage>
        <taxon>Bacteria</taxon>
        <taxon>Pseudomonadati</taxon>
        <taxon>Pseudomonadota</taxon>
        <taxon>Alphaproteobacteria</taxon>
        <taxon>Hyphomicrobiales</taxon>
        <taxon>Beijerinckiaceae</taxon>
        <taxon>Methylocella</taxon>
    </lineage>
</organism>
<evidence type="ECO:0000256" key="11">
    <source>
        <dbReference type="ARBA" id="ARBA00023310"/>
    </source>
</evidence>
<evidence type="ECO:0000256" key="14">
    <source>
        <dbReference type="ARBA" id="ARBA00025830"/>
    </source>
</evidence>
<dbReference type="PANTHER" id="PTHR33445">
    <property type="entry name" value="ATP SYNTHASE SUBUNIT B', CHLOROPLASTIC"/>
    <property type="match status" value="1"/>
</dbReference>
<dbReference type="RefSeq" id="WP_102842150.1">
    <property type="nucleotide sequence ID" value="NZ_PDZR01000001.1"/>
</dbReference>
<evidence type="ECO:0000256" key="15">
    <source>
        <dbReference type="HAMAP-Rule" id="MF_01398"/>
    </source>
</evidence>
<evidence type="ECO:0000256" key="9">
    <source>
        <dbReference type="ARBA" id="ARBA00023065"/>
    </source>
</evidence>
<dbReference type="HAMAP" id="MF_01398">
    <property type="entry name" value="ATP_synth_b_bprime"/>
    <property type="match status" value="1"/>
</dbReference>